<dbReference type="Pfam" id="PF00933">
    <property type="entry name" value="Glyco_hydro_3"/>
    <property type="match status" value="1"/>
</dbReference>
<evidence type="ECO:0000256" key="2">
    <source>
        <dbReference type="ARBA" id="ARBA00005336"/>
    </source>
</evidence>
<dbReference type="Proteomes" id="UP000009080">
    <property type="component" value="Chromosome"/>
</dbReference>
<comment type="catalytic activity">
    <reaction evidence="1">
        <text>Hydrolysis of terminal, non-reducing beta-D-glucosyl residues with release of beta-D-glucose.</text>
        <dbReference type="EC" id="3.2.1.21"/>
    </reaction>
</comment>
<reference evidence="8 9" key="1">
    <citation type="journal article" date="2009" name="PLoS ONE">
        <title>The complete genome of Teredinibacter turnerae T7901: an intracellular endosymbiont of marine wood-boring bivalves (shipworms).</title>
        <authorList>
            <person name="Yang J.C."/>
            <person name="Madupu R."/>
            <person name="Durkin A.S."/>
            <person name="Ekborg N.A."/>
            <person name="Pedamallu C.S."/>
            <person name="Hostetler J.B."/>
            <person name="Radune D."/>
            <person name="Toms B.S."/>
            <person name="Henrissat B."/>
            <person name="Coutinho P.M."/>
            <person name="Schwarz S."/>
            <person name="Field L."/>
            <person name="Trindade-Silva A.E."/>
            <person name="Soares C.A.G."/>
            <person name="Elshahawi S."/>
            <person name="Hanora A."/>
            <person name="Schmidt E.W."/>
            <person name="Haygood M.G."/>
            <person name="Posfai J."/>
            <person name="Benner J."/>
            <person name="Madinger C."/>
            <person name="Nove J."/>
            <person name="Anton B."/>
            <person name="Chaudhary K."/>
            <person name="Foster J."/>
            <person name="Holman A."/>
            <person name="Kumar S."/>
            <person name="Lessard P.A."/>
            <person name="Luyten Y.A."/>
            <person name="Slatko B."/>
            <person name="Wood N."/>
            <person name="Wu B."/>
            <person name="Teplitski M."/>
            <person name="Mougous J.D."/>
            <person name="Ward N."/>
            <person name="Eisen J.A."/>
            <person name="Badger J.H."/>
            <person name="Distel D.L."/>
        </authorList>
    </citation>
    <scope>NUCLEOTIDE SEQUENCE [LARGE SCALE GENOMIC DNA]</scope>
    <source>
        <strain evidence="9">ATCC 39867 / T7901</strain>
    </source>
</reference>
<evidence type="ECO:0000259" key="7">
    <source>
        <dbReference type="SMART" id="SM01217"/>
    </source>
</evidence>
<evidence type="ECO:0000313" key="9">
    <source>
        <dbReference type="Proteomes" id="UP000009080"/>
    </source>
</evidence>
<evidence type="ECO:0000313" key="8">
    <source>
        <dbReference type="EMBL" id="ACR13814.1"/>
    </source>
</evidence>
<evidence type="ECO:0000256" key="4">
    <source>
        <dbReference type="ARBA" id="ARBA00022729"/>
    </source>
</evidence>
<dbReference type="RefSeq" id="WP_015819929.1">
    <property type="nucleotide sequence ID" value="NC_012997.1"/>
</dbReference>
<dbReference type="HOGENOM" id="CLU_004542_5_1_6"/>
<dbReference type="AlphaFoldDB" id="C5BPV2"/>
<dbReference type="Pfam" id="PF01915">
    <property type="entry name" value="Glyco_hydro_3_C"/>
    <property type="match status" value="1"/>
</dbReference>
<organism evidence="8 9">
    <name type="scientific">Teredinibacter turnerae (strain ATCC 39867 / T7901)</name>
    <dbReference type="NCBI Taxonomy" id="377629"/>
    <lineage>
        <taxon>Bacteria</taxon>
        <taxon>Pseudomonadati</taxon>
        <taxon>Pseudomonadota</taxon>
        <taxon>Gammaproteobacteria</taxon>
        <taxon>Cellvibrionales</taxon>
        <taxon>Cellvibrionaceae</taxon>
        <taxon>Teredinibacter</taxon>
    </lineage>
</organism>
<dbReference type="InterPro" id="IPR017853">
    <property type="entry name" value="GH"/>
</dbReference>
<keyword evidence="9" id="KW-1185">Reference proteome</keyword>
<keyword evidence="4" id="KW-0732">Signal</keyword>
<dbReference type="GO" id="GO:0009251">
    <property type="term" value="P:glucan catabolic process"/>
    <property type="evidence" value="ECO:0007669"/>
    <property type="project" value="TreeGrafter"/>
</dbReference>
<dbReference type="eggNOG" id="COG1472">
    <property type="taxonomic scope" value="Bacteria"/>
</dbReference>
<dbReference type="InterPro" id="IPR002772">
    <property type="entry name" value="Glyco_hydro_3_C"/>
</dbReference>
<dbReference type="Gene3D" id="3.40.50.1700">
    <property type="entry name" value="Glycoside hydrolase family 3 C-terminal domain"/>
    <property type="match status" value="1"/>
</dbReference>
<protein>
    <recommendedName>
        <fullName evidence="3">beta-glucosidase</fullName>
        <ecNumber evidence="3">3.2.1.21</ecNumber>
    </recommendedName>
</protein>
<feature type="domain" description="Fibronectin type III-like" evidence="7">
    <location>
        <begin position="645"/>
        <end position="714"/>
    </location>
</feature>
<dbReference type="PANTHER" id="PTHR30620">
    <property type="entry name" value="PERIPLASMIC BETA-GLUCOSIDASE-RELATED"/>
    <property type="match status" value="1"/>
</dbReference>
<accession>C5BPV2</accession>
<dbReference type="Pfam" id="PF14310">
    <property type="entry name" value="Fn3-like"/>
    <property type="match status" value="1"/>
</dbReference>
<sequence length="727" mass="80247">MGADLQDALYKNPEAPIADRVDDLLARMSLEEKLGQMMQLPAIDEGYETYIEKYHLGSYLHALGDTIVQLRRRNAEKSRLGIPLIFGIDAIHGHCFEDGSTVFPTQLATACSWNTELFGRIGEITAQEAYGAGLDWTFSPVLCMARDPRWGRTGETFGEDSFLIGEYAGALAAGYEGAGVPFAACAKHFAAYGEAEGGRDSTDVHVSERNMRTVFLPPFKKVLDAGCKTLMVGYQSLNGIPCSANTWLLNDLLREEWRYQGVVVTDWNNCGQMVNLQSAASDIEQAVELCLEASNDVFMNTPEFFDCAVALVRSGKVTEERINQSVRRILHLKFSLGLFEAELQRDKAEHWQPERWQVSEEASRQSITLVKNDGTLPLVANRLNKVLVVGDNAKNLVNQLGDWAFLANKVNNVDHRTVVVTLEQALRERSVRGGYRLDYLGADYCGPLNNEAPNRFAIEEAARDVDAIVFCAGDDLTQYGEYHDRANLSLPGNQSAVFDLLVETGKPIVTVMIMSKPHTIGWVLEKSAAVMIAFNPGPFGGSAIADCLFGDVNPAGRLPISFPVTVGQLPVFYNQAPGWHAQLSPKYDKTDHYVDAPPESLLAFGEGMSYSSIVYGDAQIMASKAANACSLKVNIKNTSARAAVEVVQLYARWCIPGVTSPVKNLIAFKRIELQADTGFDVEFELNASDFVVLDRRLHWQQYTGGLVLLVGSSSRDRDLQVLHWQFS</sequence>
<dbReference type="InterPro" id="IPR036962">
    <property type="entry name" value="Glyco_hydro_3_N_sf"/>
</dbReference>
<dbReference type="SUPFAM" id="SSF52279">
    <property type="entry name" value="Beta-D-glucan exohydrolase, C-terminal domain"/>
    <property type="match status" value="1"/>
</dbReference>
<dbReference type="PANTHER" id="PTHR30620:SF16">
    <property type="entry name" value="LYSOSOMAL BETA GLUCOSIDASE"/>
    <property type="match status" value="1"/>
</dbReference>
<gene>
    <name evidence="8" type="ordered locus">TERTU_3210</name>
</gene>
<dbReference type="KEGG" id="ttu:TERTU_3210"/>
<dbReference type="InterPro" id="IPR013783">
    <property type="entry name" value="Ig-like_fold"/>
</dbReference>
<name>C5BPV2_TERTT</name>
<dbReference type="Gene3D" id="3.20.20.300">
    <property type="entry name" value="Glycoside hydrolase, family 3, N-terminal domain"/>
    <property type="match status" value="1"/>
</dbReference>
<evidence type="ECO:0000256" key="3">
    <source>
        <dbReference type="ARBA" id="ARBA00012744"/>
    </source>
</evidence>
<dbReference type="InterPro" id="IPR026891">
    <property type="entry name" value="Fn3-like"/>
</dbReference>
<dbReference type="CAZy" id="GH3">
    <property type="family name" value="Glycoside Hydrolase Family 3"/>
</dbReference>
<dbReference type="EMBL" id="CP001614">
    <property type="protein sequence ID" value="ACR13814.1"/>
    <property type="molecule type" value="Genomic_DNA"/>
</dbReference>
<dbReference type="SUPFAM" id="SSF51445">
    <property type="entry name" value="(Trans)glycosidases"/>
    <property type="match status" value="1"/>
</dbReference>
<evidence type="ECO:0000256" key="1">
    <source>
        <dbReference type="ARBA" id="ARBA00000448"/>
    </source>
</evidence>
<keyword evidence="5 8" id="KW-0378">Hydrolase</keyword>
<evidence type="ECO:0000256" key="6">
    <source>
        <dbReference type="ARBA" id="ARBA00023295"/>
    </source>
</evidence>
<proteinExistence type="inferred from homology"/>
<dbReference type="EC" id="3.2.1.21" evidence="3"/>
<dbReference type="OrthoDB" id="9781691at2"/>
<evidence type="ECO:0000256" key="5">
    <source>
        <dbReference type="ARBA" id="ARBA00022801"/>
    </source>
</evidence>
<dbReference type="GO" id="GO:0008422">
    <property type="term" value="F:beta-glucosidase activity"/>
    <property type="evidence" value="ECO:0007669"/>
    <property type="project" value="UniProtKB-EC"/>
</dbReference>
<dbReference type="InterPro" id="IPR001764">
    <property type="entry name" value="Glyco_hydro_3_N"/>
</dbReference>
<dbReference type="InterPro" id="IPR036881">
    <property type="entry name" value="Glyco_hydro_3_C_sf"/>
</dbReference>
<dbReference type="InterPro" id="IPR051915">
    <property type="entry name" value="Cellulose_Degrad_GH3"/>
</dbReference>
<comment type="similarity">
    <text evidence="2">Belongs to the glycosyl hydrolase 3 family.</text>
</comment>
<keyword evidence="6" id="KW-0326">Glycosidase</keyword>
<dbReference type="STRING" id="377629.TERTU_3210"/>
<dbReference type="SMART" id="SM01217">
    <property type="entry name" value="Fn3_like"/>
    <property type="match status" value="1"/>
</dbReference>
<dbReference type="PRINTS" id="PR00133">
    <property type="entry name" value="GLHYDRLASE3"/>
</dbReference>
<dbReference type="Gene3D" id="2.60.40.10">
    <property type="entry name" value="Immunoglobulins"/>
    <property type="match status" value="1"/>
</dbReference>